<dbReference type="InterPro" id="IPR020084">
    <property type="entry name" value="NUDIX_hydrolase_CS"/>
</dbReference>
<dbReference type="PRINTS" id="PR01356">
    <property type="entry name" value="GFGPROTEIN"/>
</dbReference>
<evidence type="ECO:0000256" key="3">
    <source>
        <dbReference type="RuleBase" id="RU003476"/>
    </source>
</evidence>
<gene>
    <name evidence="5" type="ORF">PoB_004157600</name>
</gene>
<dbReference type="InterPro" id="IPR000086">
    <property type="entry name" value="NUDIX_hydrolase_dom"/>
</dbReference>
<evidence type="ECO:0000256" key="1">
    <source>
        <dbReference type="ARBA" id="ARBA00005582"/>
    </source>
</evidence>
<dbReference type="SUPFAM" id="SSF55811">
    <property type="entry name" value="Nudix"/>
    <property type="match status" value="1"/>
</dbReference>
<dbReference type="Pfam" id="PF00293">
    <property type="entry name" value="NUDIX"/>
    <property type="match status" value="1"/>
</dbReference>
<dbReference type="Gene3D" id="3.40.630.30">
    <property type="match status" value="1"/>
</dbReference>
<protein>
    <submittedName>
        <fullName evidence="5">Nudix hydrolase 8-like</fullName>
    </submittedName>
</protein>
<dbReference type="EMBL" id="BLXT01004603">
    <property type="protein sequence ID" value="GFO15071.1"/>
    <property type="molecule type" value="Genomic_DNA"/>
</dbReference>
<organism evidence="5 6">
    <name type="scientific">Plakobranchus ocellatus</name>
    <dbReference type="NCBI Taxonomy" id="259542"/>
    <lineage>
        <taxon>Eukaryota</taxon>
        <taxon>Metazoa</taxon>
        <taxon>Spiralia</taxon>
        <taxon>Lophotrochozoa</taxon>
        <taxon>Mollusca</taxon>
        <taxon>Gastropoda</taxon>
        <taxon>Heterobranchia</taxon>
        <taxon>Euthyneura</taxon>
        <taxon>Panpulmonata</taxon>
        <taxon>Sacoglossa</taxon>
        <taxon>Placobranchoidea</taxon>
        <taxon>Plakobranchidae</taxon>
        <taxon>Plakobranchus</taxon>
    </lineage>
</organism>
<dbReference type="InterPro" id="IPR003293">
    <property type="entry name" value="Nudix_hydrolase6-like"/>
</dbReference>
<keyword evidence="6" id="KW-1185">Reference proteome</keyword>
<dbReference type="GO" id="GO:0035529">
    <property type="term" value="F:NADH pyrophosphatase activity"/>
    <property type="evidence" value="ECO:0007669"/>
    <property type="project" value="TreeGrafter"/>
</dbReference>
<dbReference type="PANTHER" id="PTHR13994:SF13">
    <property type="entry name" value="FI03680P"/>
    <property type="match status" value="1"/>
</dbReference>
<dbReference type="Gene3D" id="3.90.79.10">
    <property type="entry name" value="Nucleoside Triphosphate Pyrophosphohydrolase"/>
    <property type="match status" value="1"/>
</dbReference>
<dbReference type="InterPro" id="IPR020476">
    <property type="entry name" value="Nudix_hydrolase"/>
</dbReference>
<accession>A0AAV4AVE4</accession>
<dbReference type="PROSITE" id="PS00893">
    <property type="entry name" value="NUDIX_BOX"/>
    <property type="match status" value="1"/>
</dbReference>
<dbReference type="CDD" id="cd04670">
    <property type="entry name" value="NUDIX_ASFGF2_Nudt6"/>
    <property type="match status" value="1"/>
</dbReference>
<dbReference type="InterPro" id="IPR015797">
    <property type="entry name" value="NUDIX_hydrolase-like_dom_sf"/>
</dbReference>
<sequence>MSSELVFETDSFNGILVNVSAQRDLPENFVEQLEECIATWVKEGRRGVWVNVNTEYSAVIPQLVQMGFDFHHAQPGSVCLTKWLPQDIPNHLPPYANHYLGVAGFVVNSSNQILAIRERYHVGNNKSLWKLPGGLADAGEELDETAKREVSEETGVPCEFVCVLAFRHMHNYRHGCSDFYYVCLLRPLSLEIKPCPNEIAECKWLDLDEYEAITPSDINKYFVQKYREYIATGMAIKGKKVLSYNKKSVNSVYSACEIFDNLDNQQNIQTSSKEVSTNVAERQV</sequence>
<reference evidence="5 6" key="1">
    <citation type="journal article" date="2021" name="Elife">
        <title>Chloroplast acquisition without the gene transfer in kleptoplastic sea slugs, Plakobranchus ocellatus.</title>
        <authorList>
            <person name="Maeda T."/>
            <person name="Takahashi S."/>
            <person name="Yoshida T."/>
            <person name="Shimamura S."/>
            <person name="Takaki Y."/>
            <person name="Nagai Y."/>
            <person name="Toyoda A."/>
            <person name="Suzuki Y."/>
            <person name="Arimoto A."/>
            <person name="Ishii H."/>
            <person name="Satoh N."/>
            <person name="Nishiyama T."/>
            <person name="Hasebe M."/>
            <person name="Maruyama T."/>
            <person name="Minagawa J."/>
            <person name="Obokata J."/>
            <person name="Shigenobu S."/>
        </authorList>
    </citation>
    <scope>NUCLEOTIDE SEQUENCE [LARGE SCALE GENOMIC DNA]</scope>
</reference>
<dbReference type="PRINTS" id="PR00502">
    <property type="entry name" value="NUDIXFAMILY"/>
</dbReference>
<keyword evidence="2 3" id="KW-0378">Hydrolase</keyword>
<dbReference type="InterPro" id="IPR040618">
    <property type="entry name" value="Pre-Nudix"/>
</dbReference>
<evidence type="ECO:0000259" key="4">
    <source>
        <dbReference type="PROSITE" id="PS51462"/>
    </source>
</evidence>
<feature type="domain" description="Nudix hydrolase" evidence="4">
    <location>
        <begin position="97"/>
        <end position="227"/>
    </location>
</feature>
<dbReference type="PANTHER" id="PTHR13994">
    <property type="entry name" value="NUDIX HYDROLASE RELATED"/>
    <property type="match status" value="1"/>
</dbReference>
<dbReference type="GO" id="GO:0051287">
    <property type="term" value="F:NAD binding"/>
    <property type="evidence" value="ECO:0007669"/>
    <property type="project" value="TreeGrafter"/>
</dbReference>
<comment type="caution">
    <text evidence="5">The sequence shown here is derived from an EMBL/GenBank/DDBJ whole genome shotgun (WGS) entry which is preliminary data.</text>
</comment>
<evidence type="ECO:0000313" key="5">
    <source>
        <dbReference type="EMBL" id="GFO15071.1"/>
    </source>
</evidence>
<comment type="similarity">
    <text evidence="1 3">Belongs to the Nudix hydrolase family.</text>
</comment>
<dbReference type="GO" id="GO:0047631">
    <property type="term" value="F:ADP-ribose diphosphatase activity"/>
    <property type="evidence" value="ECO:0007669"/>
    <property type="project" value="TreeGrafter"/>
</dbReference>
<evidence type="ECO:0000313" key="6">
    <source>
        <dbReference type="Proteomes" id="UP000735302"/>
    </source>
</evidence>
<dbReference type="AlphaFoldDB" id="A0AAV4AVE4"/>
<dbReference type="Pfam" id="PF18290">
    <property type="entry name" value="Nudix_hydro"/>
    <property type="match status" value="1"/>
</dbReference>
<dbReference type="PROSITE" id="PS51462">
    <property type="entry name" value="NUDIX"/>
    <property type="match status" value="1"/>
</dbReference>
<name>A0AAV4AVE4_9GAST</name>
<dbReference type="Proteomes" id="UP000735302">
    <property type="component" value="Unassembled WGS sequence"/>
</dbReference>
<proteinExistence type="inferred from homology"/>
<evidence type="ECO:0000256" key="2">
    <source>
        <dbReference type="ARBA" id="ARBA00022801"/>
    </source>
</evidence>